<dbReference type="PANTHER" id="PTHR33799">
    <property type="entry name" value="PTS PERMEASE-RELATED-RELATED"/>
    <property type="match status" value="1"/>
</dbReference>
<dbReference type="Pfam" id="PF03610">
    <property type="entry name" value="EIIA-man"/>
    <property type="match status" value="1"/>
</dbReference>
<protein>
    <submittedName>
        <fullName evidence="9">PTS system N-acetylgalactosamine-specific IIA component</fullName>
    </submittedName>
</protein>
<keyword evidence="5" id="KW-0808">Transferase</keyword>
<accession>A0A4R7ZUE5</accession>
<dbReference type="GO" id="GO:0016301">
    <property type="term" value="F:kinase activity"/>
    <property type="evidence" value="ECO:0007669"/>
    <property type="project" value="UniProtKB-KW"/>
</dbReference>
<dbReference type="Proteomes" id="UP000294743">
    <property type="component" value="Unassembled WGS sequence"/>
</dbReference>
<dbReference type="GO" id="GO:0009401">
    <property type="term" value="P:phosphoenolpyruvate-dependent sugar phosphotransferase system"/>
    <property type="evidence" value="ECO:0007669"/>
    <property type="project" value="UniProtKB-KW"/>
</dbReference>
<evidence type="ECO:0000256" key="4">
    <source>
        <dbReference type="ARBA" id="ARBA00022597"/>
    </source>
</evidence>
<dbReference type="NCBIfam" id="NF040761">
    <property type="entry name" value="AgaF"/>
    <property type="match status" value="1"/>
</dbReference>
<sequence length="143" mass="15388">MIGLVVTGHGNFGSGLTSSVNLIAGEPANYEYVDFTVEKTPEILEDELREAFDRLKECEGIIVLSDLPGGSPFKVAATLAQGYKDVYVLGGTNLPMIAELTMARTMIEDVHALVDMAINTGKDQIVKFEIKKPAAQTEPTDGI</sequence>
<keyword evidence="6" id="KW-0598">Phosphotransferase system</keyword>
<evidence type="ECO:0000256" key="1">
    <source>
        <dbReference type="ARBA" id="ARBA00004496"/>
    </source>
</evidence>
<proteinExistence type="predicted"/>
<keyword evidence="4" id="KW-0762">Sugar transport</keyword>
<dbReference type="InterPro" id="IPR004701">
    <property type="entry name" value="PTS_EIIA_man-typ"/>
</dbReference>
<evidence type="ECO:0000259" key="8">
    <source>
        <dbReference type="PROSITE" id="PS51096"/>
    </source>
</evidence>
<dbReference type="PROSITE" id="PS51096">
    <property type="entry name" value="PTS_EIIA_TYPE_4"/>
    <property type="match status" value="1"/>
</dbReference>
<dbReference type="InterPro" id="IPR036662">
    <property type="entry name" value="PTS_EIIA_man-typ_sf"/>
</dbReference>
<evidence type="ECO:0000313" key="9">
    <source>
        <dbReference type="EMBL" id="TDW20581.1"/>
    </source>
</evidence>
<evidence type="ECO:0000256" key="5">
    <source>
        <dbReference type="ARBA" id="ARBA00022679"/>
    </source>
</evidence>
<name>A0A4R7ZUE5_9FIRM</name>
<dbReference type="GO" id="GO:0016020">
    <property type="term" value="C:membrane"/>
    <property type="evidence" value="ECO:0007669"/>
    <property type="project" value="InterPro"/>
</dbReference>
<dbReference type="Gene3D" id="3.40.50.510">
    <property type="entry name" value="Phosphotransferase system, mannose-type IIA component"/>
    <property type="match status" value="1"/>
</dbReference>
<organism evidence="9 10">
    <name type="scientific">Breznakia blatticola</name>
    <dbReference type="NCBI Taxonomy" id="1754012"/>
    <lineage>
        <taxon>Bacteria</taxon>
        <taxon>Bacillati</taxon>
        <taxon>Bacillota</taxon>
        <taxon>Erysipelotrichia</taxon>
        <taxon>Erysipelotrichales</taxon>
        <taxon>Erysipelotrichaceae</taxon>
        <taxon>Breznakia</taxon>
    </lineage>
</organism>
<dbReference type="EMBL" id="SODD01000012">
    <property type="protein sequence ID" value="TDW20581.1"/>
    <property type="molecule type" value="Genomic_DNA"/>
</dbReference>
<evidence type="ECO:0000256" key="7">
    <source>
        <dbReference type="ARBA" id="ARBA00022777"/>
    </source>
</evidence>
<evidence type="ECO:0000256" key="2">
    <source>
        <dbReference type="ARBA" id="ARBA00022448"/>
    </source>
</evidence>
<comment type="caution">
    <text evidence="9">The sequence shown here is derived from an EMBL/GenBank/DDBJ whole genome shotgun (WGS) entry which is preliminary data.</text>
</comment>
<evidence type="ECO:0000313" key="10">
    <source>
        <dbReference type="Proteomes" id="UP000294743"/>
    </source>
</evidence>
<dbReference type="InterPro" id="IPR033887">
    <property type="entry name" value="PTS_IIA_man"/>
</dbReference>
<dbReference type="OrthoDB" id="9799827at2"/>
<dbReference type="SUPFAM" id="SSF53062">
    <property type="entry name" value="PTS system fructose IIA component-like"/>
    <property type="match status" value="1"/>
</dbReference>
<dbReference type="CDD" id="cd00006">
    <property type="entry name" value="PTS_IIA_man"/>
    <property type="match status" value="1"/>
</dbReference>
<reference evidence="9 10" key="1">
    <citation type="submission" date="2019-03" db="EMBL/GenBank/DDBJ databases">
        <title>Genomic Encyclopedia of Type Strains, Phase IV (KMG-IV): sequencing the most valuable type-strain genomes for metagenomic binning, comparative biology and taxonomic classification.</title>
        <authorList>
            <person name="Goeker M."/>
        </authorList>
    </citation>
    <scope>NUCLEOTIDE SEQUENCE [LARGE SCALE GENOMIC DNA]</scope>
    <source>
        <strain evidence="9 10">DSM 28867</strain>
    </source>
</reference>
<gene>
    <name evidence="9" type="ORF">EDD63_11247</name>
</gene>
<evidence type="ECO:0000256" key="3">
    <source>
        <dbReference type="ARBA" id="ARBA00022490"/>
    </source>
</evidence>
<dbReference type="RefSeq" id="WP_134169140.1">
    <property type="nucleotide sequence ID" value="NZ_SODD01000012.1"/>
</dbReference>
<dbReference type="AlphaFoldDB" id="A0A4R7ZUE5"/>
<evidence type="ECO:0000256" key="6">
    <source>
        <dbReference type="ARBA" id="ARBA00022683"/>
    </source>
</evidence>
<keyword evidence="3" id="KW-0963">Cytoplasm</keyword>
<keyword evidence="7" id="KW-0418">Kinase</keyword>
<keyword evidence="10" id="KW-1185">Reference proteome</keyword>
<comment type="subcellular location">
    <subcellularLocation>
        <location evidence="1">Cytoplasm</location>
    </subcellularLocation>
</comment>
<keyword evidence="2" id="KW-0813">Transport</keyword>
<feature type="domain" description="PTS EIIA type-4" evidence="8">
    <location>
        <begin position="1"/>
        <end position="125"/>
    </location>
</feature>
<dbReference type="InterPro" id="IPR051471">
    <property type="entry name" value="Bacterial_PTS_sugar_comp"/>
</dbReference>
<dbReference type="PANTHER" id="PTHR33799:SF1">
    <property type="entry name" value="PTS SYSTEM MANNOSE-SPECIFIC EIIAB COMPONENT-RELATED"/>
    <property type="match status" value="1"/>
</dbReference>
<dbReference type="GO" id="GO:0005737">
    <property type="term" value="C:cytoplasm"/>
    <property type="evidence" value="ECO:0007669"/>
    <property type="project" value="UniProtKB-SubCell"/>
</dbReference>